<reference evidence="10 11" key="1">
    <citation type="submission" date="2020-08" db="EMBL/GenBank/DDBJ databases">
        <title>Genome sequence of Erysipelothrix inopinata DSM 15511T.</title>
        <authorList>
            <person name="Hyun D.-W."/>
            <person name="Bae J.-W."/>
        </authorList>
    </citation>
    <scope>NUCLEOTIDE SEQUENCE [LARGE SCALE GENOMIC DNA]</scope>
    <source>
        <strain evidence="10 11">DSM 15511</strain>
    </source>
</reference>
<feature type="transmembrane region" description="Helical" evidence="8">
    <location>
        <begin position="53"/>
        <end position="74"/>
    </location>
</feature>
<dbReference type="GO" id="GO:0005886">
    <property type="term" value="C:plasma membrane"/>
    <property type="evidence" value="ECO:0007669"/>
    <property type="project" value="UniProtKB-SubCell"/>
</dbReference>
<keyword evidence="5 8" id="KW-0812">Transmembrane</keyword>
<evidence type="ECO:0000256" key="3">
    <source>
        <dbReference type="ARBA" id="ARBA00022475"/>
    </source>
</evidence>
<dbReference type="Proteomes" id="UP000515928">
    <property type="component" value="Chromosome"/>
</dbReference>
<dbReference type="EMBL" id="CP060715">
    <property type="protein sequence ID" value="QNN59863.1"/>
    <property type="molecule type" value="Genomic_DNA"/>
</dbReference>
<feature type="transmembrane region" description="Helical" evidence="8">
    <location>
        <begin position="140"/>
        <end position="161"/>
    </location>
</feature>
<evidence type="ECO:0000313" key="11">
    <source>
        <dbReference type="Proteomes" id="UP000515928"/>
    </source>
</evidence>
<accession>A0A7G9RW88</accession>
<feature type="transmembrane region" description="Helical" evidence="8">
    <location>
        <begin position="289"/>
        <end position="307"/>
    </location>
</feature>
<evidence type="ECO:0000313" key="10">
    <source>
        <dbReference type="EMBL" id="QNN59863.1"/>
    </source>
</evidence>
<gene>
    <name evidence="10" type="ORF">H9L01_05580</name>
</gene>
<feature type="transmembrane region" description="Helical" evidence="8">
    <location>
        <begin position="20"/>
        <end position="41"/>
    </location>
</feature>
<feature type="domain" description="Phosphotransferase system EIIC" evidence="9">
    <location>
        <begin position="17"/>
        <end position="351"/>
    </location>
</feature>
<sequence length="354" mass="37136">MSTDVKREKLSLSQFIMKVVNGSTSGIIVAVIPNAIFGQIFLNLIPTWEGFRVLYELVQIIQLLMPVLVGIGVARQFNLDLIPSLSVGAAAFLGSGNVINNAGMWQLVGIGDTVNAMLVSGIAVWFVFLIENKVKAFVTIAYPTIVGAGAGIIGYLTLPYVSSLTRLIGNIVGTATELQPIVMSVIIAVIFAILILTPISVVAIAIAISLDGIGSGAANLGLVAVVLFMAMGSHKAKNEAGITISIILGGVKAMMPNFFKNLKIMIPVAICSGIMGALAPILNIQGTPASAGFGFAGLVGPLVAYGYLEHSAILNIIILVLVYAVIPFIVCGLTYKFSRDGLKVIKDTDFEATI</sequence>
<organism evidence="10 11">
    <name type="scientific">Erysipelothrix inopinata</name>
    <dbReference type="NCBI Taxonomy" id="225084"/>
    <lineage>
        <taxon>Bacteria</taxon>
        <taxon>Bacillati</taxon>
        <taxon>Bacillota</taxon>
        <taxon>Erysipelotrichia</taxon>
        <taxon>Erysipelotrichales</taxon>
        <taxon>Erysipelotrichaceae</taxon>
        <taxon>Erysipelothrix</taxon>
    </lineage>
</organism>
<keyword evidence="7 8" id="KW-0472">Membrane</keyword>
<dbReference type="InterPro" id="IPR003352">
    <property type="entry name" value="PTS_EIIC"/>
</dbReference>
<feature type="transmembrane region" description="Helical" evidence="8">
    <location>
        <begin position="81"/>
        <end position="99"/>
    </location>
</feature>
<dbReference type="RefSeq" id="WP_187532997.1">
    <property type="nucleotide sequence ID" value="NZ_CBCSHU010000002.1"/>
</dbReference>
<proteinExistence type="predicted"/>
<evidence type="ECO:0000259" key="9">
    <source>
        <dbReference type="Pfam" id="PF13303"/>
    </source>
</evidence>
<keyword evidence="11" id="KW-1185">Reference proteome</keyword>
<dbReference type="GO" id="GO:0008982">
    <property type="term" value="F:protein-N(PI)-phosphohistidine-sugar phosphotransferase activity"/>
    <property type="evidence" value="ECO:0007669"/>
    <property type="project" value="InterPro"/>
</dbReference>
<keyword evidence="4 10" id="KW-0762">Sugar transport</keyword>
<feature type="transmembrane region" description="Helical" evidence="8">
    <location>
        <begin position="213"/>
        <end position="231"/>
    </location>
</feature>
<dbReference type="KEGG" id="eio:H9L01_05580"/>
<keyword evidence="2" id="KW-0813">Transport</keyword>
<keyword evidence="6 8" id="KW-1133">Transmembrane helix</keyword>
<evidence type="ECO:0000256" key="4">
    <source>
        <dbReference type="ARBA" id="ARBA00022597"/>
    </source>
</evidence>
<comment type="subcellular location">
    <subcellularLocation>
        <location evidence="1">Cell membrane</location>
        <topology evidence="1">Multi-pass membrane protein</topology>
    </subcellularLocation>
</comment>
<evidence type="ECO:0000256" key="5">
    <source>
        <dbReference type="ARBA" id="ARBA00022692"/>
    </source>
</evidence>
<keyword evidence="3" id="KW-1003">Cell membrane</keyword>
<feature type="transmembrane region" description="Helical" evidence="8">
    <location>
        <begin position="264"/>
        <end position="282"/>
    </location>
</feature>
<dbReference type="AlphaFoldDB" id="A0A7G9RW88"/>
<dbReference type="Pfam" id="PF13303">
    <property type="entry name" value="PTS_EIIC_2"/>
    <property type="match status" value="1"/>
</dbReference>
<feature type="transmembrane region" description="Helical" evidence="8">
    <location>
        <begin position="105"/>
        <end position="128"/>
    </location>
</feature>
<feature type="transmembrane region" description="Helical" evidence="8">
    <location>
        <begin position="313"/>
        <end position="335"/>
    </location>
</feature>
<dbReference type="GO" id="GO:0009401">
    <property type="term" value="P:phosphoenolpyruvate-dependent sugar phosphotransferase system"/>
    <property type="evidence" value="ECO:0007669"/>
    <property type="project" value="InterPro"/>
</dbReference>
<protein>
    <submittedName>
        <fullName evidence="10">PTS sugar transporter subunit IIC</fullName>
    </submittedName>
</protein>
<evidence type="ECO:0000256" key="8">
    <source>
        <dbReference type="SAM" id="Phobius"/>
    </source>
</evidence>
<name>A0A7G9RW88_9FIRM</name>
<evidence type="ECO:0000256" key="2">
    <source>
        <dbReference type="ARBA" id="ARBA00022448"/>
    </source>
</evidence>
<feature type="transmembrane region" description="Helical" evidence="8">
    <location>
        <begin position="181"/>
        <end position="206"/>
    </location>
</feature>
<evidence type="ECO:0000256" key="7">
    <source>
        <dbReference type="ARBA" id="ARBA00023136"/>
    </source>
</evidence>
<evidence type="ECO:0000256" key="1">
    <source>
        <dbReference type="ARBA" id="ARBA00004651"/>
    </source>
</evidence>
<evidence type="ECO:0000256" key="6">
    <source>
        <dbReference type="ARBA" id="ARBA00022989"/>
    </source>
</evidence>